<evidence type="ECO:0000313" key="2">
    <source>
        <dbReference type="EMBL" id="CAB4173504.1"/>
    </source>
</evidence>
<proteinExistence type="predicted"/>
<evidence type="ECO:0000256" key="1">
    <source>
        <dbReference type="SAM" id="MobiDB-lite"/>
    </source>
</evidence>
<reference evidence="2" key="1">
    <citation type="submission" date="2020-05" db="EMBL/GenBank/DDBJ databases">
        <authorList>
            <person name="Chiriac C."/>
            <person name="Salcher M."/>
            <person name="Ghai R."/>
            <person name="Kavagutti S V."/>
        </authorList>
    </citation>
    <scope>NUCLEOTIDE SEQUENCE</scope>
</reference>
<protein>
    <submittedName>
        <fullName evidence="2">Uncharacterized protein</fullName>
    </submittedName>
</protein>
<name>A0A6J5Q1P0_9CAUD</name>
<dbReference type="EMBL" id="LR797074">
    <property type="protein sequence ID" value="CAB4185152.1"/>
    <property type="molecule type" value="Genomic_DNA"/>
</dbReference>
<dbReference type="EMBL" id="LR797172">
    <property type="protein sequence ID" value="CAB4191410.1"/>
    <property type="molecule type" value="Genomic_DNA"/>
</dbReference>
<gene>
    <name evidence="3" type="ORF">UFOVP1120_9</name>
    <name evidence="4" type="ORF">UFOVP1183_3</name>
    <name evidence="5" type="ORF">UFOVP1227_35</name>
    <name evidence="6" type="ORF">UFOVP1571_9</name>
    <name evidence="2" type="ORF">UFOVP955_30</name>
</gene>
<dbReference type="EMBL" id="LR796904">
    <property type="protein sequence ID" value="CAB4173504.1"/>
    <property type="molecule type" value="Genomic_DNA"/>
</dbReference>
<sequence length="81" mass="8601">MKVTMYIRAGDVIVAATATAAGPDGLDELRVQTQRAFAFAFATAENLELDPVDLPANQPIPVDTDNLPPLEPLAPLPEITT</sequence>
<evidence type="ECO:0000313" key="4">
    <source>
        <dbReference type="EMBL" id="CAB4188175.1"/>
    </source>
</evidence>
<evidence type="ECO:0000313" key="3">
    <source>
        <dbReference type="EMBL" id="CAB4185152.1"/>
    </source>
</evidence>
<evidence type="ECO:0000313" key="5">
    <source>
        <dbReference type="EMBL" id="CAB4191410.1"/>
    </source>
</evidence>
<evidence type="ECO:0000313" key="6">
    <source>
        <dbReference type="EMBL" id="CAB5229627.1"/>
    </source>
</evidence>
<accession>A0A6J5Q1P0</accession>
<organism evidence="2">
    <name type="scientific">uncultured Caudovirales phage</name>
    <dbReference type="NCBI Taxonomy" id="2100421"/>
    <lineage>
        <taxon>Viruses</taxon>
        <taxon>Duplodnaviria</taxon>
        <taxon>Heunggongvirae</taxon>
        <taxon>Uroviricota</taxon>
        <taxon>Caudoviricetes</taxon>
        <taxon>Peduoviridae</taxon>
        <taxon>Maltschvirus</taxon>
        <taxon>Maltschvirus maltsch</taxon>
    </lineage>
</organism>
<dbReference type="EMBL" id="LR798413">
    <property type="protein sequence ID" value="CAB5229627.1"/>
    <property type="molecule type" value="Genomic_DNA"/>
</dbReference>
<dbReference type="EMBL" id="LR797125">
    <property type="protein sequence ID" value="CAB4188175.1"/>
    <property type="molecule type" value="Genomic_DNA"/>
</dbReference>
<feature type="region of interest" description="Disordered" evidence="1">
    <location>
        <begin position="55"/>
        <end position="81"/>
    </location>
</feature>